<dbReference type="CDD" id="cd00093">
    <property type="entry name" value="HTH_XRE"/>
    <property type="match status" value="1"/>
</dbReference>
<evidence type="ECO:0000256" key="3">
    <source>
        <dbReference type="ARBA" id="ARBA00023163"/>
    </source>
</evidence>
<dbReference type="Proteomes" id="UP000198841">
    <property type="component" value="Unassembled WGS sequence"/>
</dbReference>
<dbReference type="SMART" id="SM00530">
    <property type="entry name" value="HTH_XRE"/>
    <property type="match status" value="1"/>
</dbReference>
<evidence type="ECO:0000313" key="5">
    <source>
        <dbReference type="EMBL" id="SFK46600.1"/>
    </source>
</evidence>
<organism evidence="5 6">
    <name type="scientific">Candidatus Pantoea symbiotica</name>
    <dbReference type="NCBI Taxonomy" id="1884370"/>
    <lineage>
        <taxon>Bacteria</taxon>
        <taxon>Pseudomonadati</taxon>
        <taxon>Pseudomonadota</taxon>
        <taxon>Gammaproteobacteria</taxon>
        <taxon>Enterobacterales</taxon>
        <taxon>Erwiniaceae</taxon>
        <taxon>Pantoea</taxon>
    </lineage>
</organism>
<dbReference type="InterPro" id="IPR013096">
    <property type="entry name" value="Cupin_2"/>
</dbReference>
<accession>A0A1I3ZRS8</accession>
<dbReference type="InterPro" id="IPR011051">
    <property type="entry name" value="RmlC_Cupin_sf"/>
</dbReference>
<comment type="caution">
    <text evidence="5">The sequence shown here is derived from an EMBL/GenBank/DDBJ whole genome shotgun (WGS) entry which is preliminary data.</text>
</comment>
<evidence type="ECO:0000259" key="4">
    <source>
        <dbReference type="PROSITE" id="PS50943"/>
    </source>
</evidence>
<dbReference type="CDD" id="cd02209">
    <property type="entry name" value="cupin_XRE_C"/>
    <property type="match status" value="1"/>
</dbReference>
<dbReference type="RefSeq" id="WP_008108837.1">
    <property type="nucleotide sequence ID" value="NZ_FOSD01000007.1"/>
</dbReference>
<evidence type="ECO:0000256" key="2">
    <source>
        <dbReference type="ARBA" id="ARBA00023125"/>
    </source>
</evidence>
<proteinExistence type="predicted"/>
<dbReference type="PANTHER" id="PTHR46797">
    <property type="entry name" value="HTH-TYPE TRANSCRIPTIONAL REGULATOR"/>
    <property type="match status" value="1"/>
</dbReference>
<keyword evidence="1" id="KW-0805">Transcription regulation</keyword>
<dbReference type="Gene3D" id="1.10.260.40">
    <property type="entry name" value="lambda repressor-like DNA-binding domains"/>
    <property type="match status" value="1"/>
</dbReference>
<keyword evidence="6" id="KW-1185">Reference proteome</keyword>
<dbReference type="SUPFAM" id="SSF47413">
    <property type="entry name" value="lambda repressor-like DNA-binding domains"/>
    <property type="match status" value="1"/>
</dbReference>
<reference evidence="5 6" key="1">
    <citation type="submission" date="2016-10" db="EMBL/GenBank/DDBJ databases">
        <authorList>
            <person name="Varghese N."/>
            <person name="Submissions S."/>
        </authorList>
    </citation>
    <scope>NUCLEOTIDE SEQUENCE [LARGE SCALE GENOMIC DNA]</scope>
    <source>
        <strain evidence="5 6">YR512</strain>
    </source>
</reference>
<protein>
    <submittedName>
        <fullName evidence="5">Transcriptional regulator, XRE family with cupin sensor</fullName>
    </submittedName>
</protein>
<dbReference type="PROSITE" id="PS50943">
    <property type="entry name" value="HTH_CROC1"/>
    <property type="match status" value="1"/>
</dbReference>
<dbReference type="Pfam" id="PF07883">
    <property type="entry name" value="Cupin_2"/>
    <property type="match status" value="1"/>
</dbReference>
<dbReference type="InterPro" id="IPR001387">
    <property type="entry name" value="Cro/C1-type_HTH"/>
</dbReference>
<name>A0A1I3ZRS8_9GAMM</name>
<gene>
    <name evidence="5" type="ORF">SAMN05518863_107144</name>
</gene>
<sequence>MNKKVNITTDSGADASVINEALSAAVREYRSQKKMSLDELSRLAGVSKGMLVEIEACRANPSIALLCRLAAAMGVSVADIVNVASSPCVRIITAEDIPCLWRGELGGSARLLAGTSGPDMVELWEWKMHPGETFETGSHATGTHELLHVVQGSLHLTVGEESFTIGKGAAAVARTDKPHSYTCEGDDPLIFTMTVSERAR</sequence>
<dbReference type="InterPro" id="IPR010982">
    <property type="entry name" value="Lambda_DNA-bd_dom_sf"/>
</dbReference>
<dbReference type="Pfam" id="PF01381">
    <property type="entry name" value="HTH_3"/>
    <property type="match status" value="1"/>
</dbReference>
<evidence type="ECO:0000256" key="1">
    <source>
        <dbReference type="ARBA" id="ARBA00023015"/>
    </source>
</evidence>
<dbReference type="InterPro" id="IPR014710">
    <property type="entry name" value="RmlC-like_jellyroll"/>
</dbReference>
<keyword evidence="3" id="KW-0804">Transcription</keyword>
<dbReference type="InterPro" id="IPR050807">
    <property type="entry name" value="TransReg_Diox_bact_type"/>
</dbReference>
<dbReference type="EMBL" id="FOSD01000007">
    <property type="protein sequence ID" value="SFK46600.1"/>
    <property type="molecule type" value="Genomic_DNA"/>
</dbReference>
<keyword evidence="2" id="KW-0238">DNA-binding</keyword>
<dbReference type="Gene3D" id="2.60.120.10">
    <property type="entry name" value="Jelly Rolls"/>
    <property type="match status" value="1"/>
</dbReference>
<evidence type="ECO:0000313" key="6">
    <source>
        <dbReference type="Proteomes" id="UP000198841"/>
    </source>
</evidence>
<feature type="domain" description="HTH cro/C1-type" evidence="4">
    <location>
        <begin position="26"/>
        <end position="80"/>
    </location>
</feature>
<dbReference type="PANTHER" id="PTHR46797:SF23">
    <property type="entry name" value="HTH-TYPE TRANSCRIPTIONAL REGULATOR SUTR"/>
    <property type="match status" value="1"/>
</dbReference>
<dbReference type="SUPFAM" id="SSF51182">
    <property type="entry name" value="RmlC-like cupins"/>
    <property type="match status" value="1"/>
</dbReference>